<sequence length="219" mass="23388">MFRVILAAECALLRESLVRLLTHGGFHVVAAVENLDQLVRAVTDLRPDVVITEVRLPPGRREEGPGPVMEVRRRFAQLPVLVVSPDVASAQAAQLLAGGRSGAGLGYLLKDRVGHVADFLDAVWRVTAGQTVVDPLVVRSLVAQHPLTRLTPAEREVLALVAEGLTDQAIAERLSLTEAAVVKHASSVFAKLDLRPAEGNRRVRAVLACLGQASLSSAV</sequence>
<dbReference type="InterPro" id="IPR000792">
    <property type="entry name" value="Tscrpt_reg_LuxR_C"/>
</dbReference>
<evidence type="ECO:0000256" key="3">
    <source>
        <dbReference type="ARBA" id="ARBA00023163"/>
    </source>
</evidence>
<evidence type="ECO:0000256" key="1">
    <source>
        <dbReference type="ARBA" id="ARBA00023015"/>
    </source>
</evidence>
<dbReference type="SUPFAM" id="SSF46894">
    <property type="entry name" value="C-terminal effector domain of the bipartite response regulators"/>
    <property type="match status" value="1"/>
</dbReference>
<dbReference type="Pfam" id="PF00072">
    <property type="entry name" value="Response_reg"/>
    <property type="match status" value="1"/>
</dbReference>
<evidence type="ECO:0000313" key="8">
    <source>
        <dbReference type="Proteomes" id="UP001612741"/>
    </source>
</evidence>
<evidence type="ECO:0000259" key="6">
    <source>
        <dbReference type="PROSITE" id="PS50110"/>
    </source>
</evidence>
<dbReference type="Gene3D" id="3.40.50.2300">
    <property type="match status" value="1"/>
</dbReference>
<evidence type="ECO:0000259" key="5">
    <source>
        <dbReference type="PROSITE" id="PS50043"/>
    </source>
</evidence>
<reference evidence="7 8" key="1">
    <citation type="submission" date="2024-10" db="EMBL/GenBank/DDBJ databases">
        <title>The Natural Products Discovery Center: Release of the First 8490 Sequenced Strains for Exploring Actinobacteria Biosynthetic Diversity.</title>
        <authorList>
            <person name="Kalkreuter E."/>
            <person name="Kautsar S.A."/>
            <person name="Yang D."/>
            <person name="Bader C.D."/>
            <person name="Teijaro C.N."/>
            <person name="Fluegel L."/>
            <person name="Davis C.M."/>
            <person name="Simpson J.R."/>
            <person name="Lauterbach L."/>
            <person name="Steele A.D."/>
            <person name="Gui C."/>
            <person name="Meng S."/>
            <person name="Li G."/>
            <person name="Viehrig K."/>
            <person name="Ye F."/>
            <person name="Su P."/>
            <person name="Kiefer A.F."/>
            <person name="Nichols A."/>
            <person name="Cepeda A.J."/>
            <person name="Yan W."/>
            <person name="Fan B."/>
            <person name="Jiang Y."/>
            <person name="Adhikari A."/>
            <person name="Zheng C.-J."/>
            <person name="Schuster L."/>
            <person name="Cowan T.M."/>
            <person name="Smanski M.J."/>
            <person name="Chevrette M.G."/>
            <person name="De Carvalho L.P.S."/>
            <person name="Shen B."/>
        </authorList>
    </citation>
    <scope>NUCLEOTIDE SEQUENCE [LARGE SCALE GENOMIC DNA]</scope>
    <source>
        <strain evidence="7 8">NPDC050545</strain>
    </source>
</reference>
<dbReference type="InterPro" id="IPR036388">
    <property type="entry name" value="WH-like_DNA-bd_sf"/>
</dbReference>
<dbReference type="InterPro" id="IPR039420">
    <property type="entry name" value="WalR-like"/>
</dbReference>
<proteinExistence type="predicted"/>
<dbReference type="InterPro" id="IPR001789">
    <property type="entry name" value="Sig_transdc_resp-reg_receiver"/>
</dbReference>
<comment type="caution">
    <text evidence="7">The sequence shown here is derived from an EMBL/GenBank/DDBJ whole genome shotgun (WGS) entry which is preliminary data.</text>
</comment>
<dbReference type="EMBL" id="JBITGY010000019">
    <property type="protein sequence ID" value="MFI6505446.1"/>
    <property type="molecule type" value="Genomic_DNA"/>
</dbReference>
<dbReference type="PROSITE" id="PS50043">
    <property type="entry name" value="HTH_LUXR_2"/>
    <property type="match status" value="1"/>
</dbReference>
<name>A0ABW7ZBB0_9ACTN</name>
<dbReference type="PROSITE" id="PS50110">
    <property type="entry name" value="RESPONSE_REGULATORY"/>
    <property type="match status" value="1"/>
</dbReference>
<dbReference type="PRINTS" id="PR00038">
    <property type="entry name" value="HTHLUXR"/>
</dbReference>
<feature type="domain" description="Response regulatory" evidence="6">
    <location>
        <begin position="3"/>
        <end position="125"/>
    </location>
</feature>
<dbReference type="PANTHER" id="PTHR43214:SF24">
    <property type="entry name" value="TRANSCRIPTIONAL REGULATORY PROTEIN NARL-RELATED"/>
    <property type="match status" value="1"/>
</dbReference>
<dbReference type="CDD" id="cd06170">
    <property type="entry name" value="LuxR_C_like"/>
    <property type="match status" value="1"/>
</dbReference>
<dbReference type="Gene3D" id="1.10.10.10">
    <property type="entry name" value="Winged helix-like DNA-binding domain superfamily/Winged helix DNA-binding domain"/>
    <property type="match status" value="1"/>
</dbReference>
<gene>
    <name evidence="7" type="ORF">ACIBG2_49255</name>
</gene>
<protein>
    <submittedName>
        <fullName evidence="7">LuxR C-terminal-related transcriptional regulator</fullName>
    </submittedName>
</protein>
<keyword evidence="2" id="KW-0238">DNA-binding</keyword>
<dbReference type="Proteomes" id="UP001612741">
    <property type="component" value="Unassembled WGS sequence"/>
</dbReference>
<dbReference type="SMART" id="SM00421">
    <property type="entry name" value="HTH_LUXR"/>
    <property type="match status" value="1"/>
</dbReference>
<keyword evidence="3" id="KW-0804">Transcription</keyword>
<dbReference type="RefSeq" id="WP_397091626.1">
    <property type="nucleotide sequence ID" value="NZ_JBITGY010000019.1"/>
</dbReference>
<dbReference type="InterPro" id="IPR016032">
    <property type="entry name" value="Sig_transdc_resp-reg_C-effctor"/>
</dbReference>
<dbReference type="Pfam" id="PF00196">
    <property type="entry name" value="GerE"/>
    <property type="match status" value="1"/>
</dbReference>
<keyword evidence="8" id="KW-1185">Reference proteome</keyword>
<comment type="caution">
    <text evidence="4">Lacks conserved residue(s) required for the propagation of feature annotation.</text>
</comment>
<dbReference type="InterPro" id="IPR011006">
    <property type="entry name" value="CheY-like_superfamily"/>
</dbReference>
<feature type="domain" description="HTH luxR-type" evidence="5">
    <location>
        <begin position="143"/>
        <end position="213"/>
    </location>
</feature>
<keyword evidence="1" id="KW-0805">Transcription regulation</keyword>
<dbReference type="SUPFAM" id="SSF52172">
    <property type="entry name" value="CheY-like"/>
    <property type="match status" value="1"/>
</dbReference>
<evidence type="ECO:0000313" key="7">
    <source>
        <dbReference type="EMBL" id="MFI6505446.1"/>
    </source>
</evidence>
<organism evidence="7 8">
    <name type="scientific">Nonomuraea typhae</name>
    <dbReference type="NCBI Taxonomy" id="2603600"/>
    <lineage>
        <taxon>Bacteria</taxon>
        <taxon>Bacillati</taxon>
        <taxon>Actinomycetota</taxon>
        <taxon>Actinomycetes</taxon>
        <taxon>Streptosporangiales</taxon>
        <taxon>Streptosporangiaceae</taxon>
        <taxon>Nonomuraea</taxon>
    </lineage>
</organism>
<dbReference type="PANTHER" id="PTHR43214">
    <property type="entry name" value="TWO-COMPONENT RESPONSE REGULATOR"/>
    <property type="match status" value="1"/>
</dbReference>
<evidence type="ECO:0000256" key="4">
    <source>
        <dbReference type="PROSITE-ProRule" id="PRU00169"/>
    </source>
</evidence>
<accession>A0ABW7ZBB0</accession>
<evidence type="ECO:0000256" key="2">
    <source>
        <dbReference type="ARBA" id="ARBA00023125"/>
    </source>
</evidence>